<dbReference type="KEGG" id="ssyi:EKG83_27775"/>
<accession>A0A5Q0HFB3</accession>
<dbReference type="InterPro" id="IPR036291">
    <property type="entry name" value="NAD(P)-bd_dom_sf"/>
</dbReference>
<dbReference type="Pfam" id="PF00106">
    <property type="entry name" value="adh_short"/>
    <property type="match status" value="1"/>
</dbReference>
<dbReference type="PANTHER" id="PTHR42879:SF2">
    <property type="entry name" value="3-OXOACYL-[ACYL-CARRIER-PROTEIN] REDUCTASE FABG"/>
    <property type="match status" value="1"/>
</dbReference>
<proteinExistence type="inferred from homology"/>
<evidence type="ECO:0000313" key="4">
    <source>
        <dbReference type="Proteomes" id="UP000325787"/>
    </source>
</evidence>
<organism evidence="3 4">
    <name type="scientific">Saccharothrix syringae</name>
    <name type="common">Nocardiopsis syringae</name>
    <dbReference type="NCBI Taxonomy" id="103733"/>
    <lineage>
        <taxon>Bacteria</taxon>
        <taxon>Bacillati</taxon>
        <taxon>Actinomycetota</taxon>
        <taxon>Actinomycetes</taxon>
        <taxon>Pseudonocardiales</taxon>
        <taxon>Pseudonocardiaceae</taxon>
        <taxon>Saccharothrix</taxon>
    </lineage>
</organism>
<dbReference type="OrthoDB" id="154414at2"/>
<reference evidence="4" key="1">
    <citation type="journal article" date="2021" name="Curr. Microbiol.">
        <title>Complete genome of nocamycin-producing strain Saccharothrix syringae NRRL B-16468 reveals the biosynthetic potential for secondary metabolites.</title>
        <authorList>
            <person name="Mo X."/>
            <person name="Yang S."/>
        </authorList>
    </citation>
    <scope>NUCLEOTIDE SEQUENCE [LARGE SCALE GENOMIC DNA]</scope>
    <source>
        <strain evidence="4">ATCC 51364 / DSM 43886 / JCM 6844 / KCTC 9398 / NBRC 14523 / NRRL B-16468 / INA 2240</strain>
    </source>
</reference>
<evidence type="ECO:0000256" key="1">
    <source>
        <dbReference type="ARBA" id="ARBA00006484"/>
    </source>
</evidence>
<dbReference type="Gene3D" id="3.40.50.720">
    <property type="entry name" value="NAD(P)-binding Rossmann-like Domain"/>
    <property type="match status" value="1"/>
</dbReference>
<feature type="compositionally biased region" description="Basic residues" evidence="2">
    <location>
        <begin position="92"/>
        <end position="109"/>
    </location>
</feature>
<comment type="similarity">
    <text evidence="1">Belongs to the short-chain dehydrogenases/reductases (SDR) family.</text>
</comment>
<gene>
    <name evidence="3" type="ORF">EKG83_27775</name>
</gene>
<feature type="compositionally biased region" description="Basic and acidic residues" evidence="2">
    <location>
        <begin position="80"/>
        <end position="91"/>
    </location>
</feature>
<sequence>MRGRAALVTGGSRGIGAAVVRRLAVDGAAVAIDYRPQADAAERLAAEINTAGGHAITMQGDVAVADESHRGVESAAGGLERARQSREQRRDRALRRPGRAHRRGLRPRVPHQCPRPAADLLDQRPPRL</sequence>
<keyword evidence="4" id="KW-1185">Reference proteome</keyword>
<dbReference type="AlphaFoldDB" id="A0A5Q0HFB3"/>
<dbReference type="EMBL" id="CP034550">
    <property type="protein sequence ID" value="QFZ24543.1"/>
    <property type="molecule type" value="Genomic_DNA"/>
</dbReference>
<name>A0A5Q0HFB3_SACSY</name>
<dbReference type="InterPro" id="IPR002347">
    <property type="entry name" value="SDR_fam"/>
</dbReference>
<dbReference type="Proteomes" id="UP000325787">
    <property type="component" value="Chromosome"/>
</dbReference>
<evidence type="ECO:0000256" key="2">
    <source>
        <dbReference type="SAM" id="MobiDB-lite"/>
    </source>
</evidence>
<feature type="region of interest" description="Disordered" evidence="2">
    <location>
        <begin position="68"/>
        <end position="128"/>
    </location>
</feature>
<dbReference type="InterPro" id="IPR050259">
    <property type="entry name" value="SDR"/>
</dbReference>
<dbReference type="PANTHER" id="PTHR42879">
    <property type="entry name" value="3-OXOACYL-(ACYL-CARRIER-PROTEIN) REDUCTASE"/>
    <property type="match status" value="1"/>
</dbReference>
<protein>
    <submittedName>
        <fullName evidence="3">SDR family NAD(P)-dependent oxidoreductase</fullName>
    </submittedName>
</protein>
<dbReference type="SUPFAM" id="SSF51735">
    <property type="entry name" value="NAD(P)-binding Rossmann-fold domains"/>
    <property type="match status" value="1"/>
</dbReference>
<evidence type="ECO:0000313" key="3">
    <source>
        <dbReference type="EMBL" id="QFZ24543.1"/>
    </source>
</evidence>